<keyword evidence="2" id="KW-0540">Nuclease</keyword>
<accession>A0A857NAM0</accession>
<evidence type="ECO:0000313" key="3">
    <source>
        <dbReference type="Proteomes" id="UP000463983"/>
    </source>
</evidence>
<dbReference type="PANTHER" id="PTHR36181:SF2">
    <property type="entry name" value="INTRON-ENCODED ENDONUCLEASE AI3-RELATED"/>
    <property type="match status" value="1"/>
</dbReference>
<proteinExistence type="predicted"/>
<dbReference type="InterPro" id="IPR027434">
    <property type="entry name" value="Homing_endonucl"/>
</dbReference>
<dbReference type="GO" id="GO:0004519">
    <property type="term" value="F:endonuclease activity"/>
    <property type="evidence" value="ECO:0007669"/>
    <property type="project" value="UniProtKB-KW"/>
</dbReference>
<dbReference type="KEGG" id="caqa:MICH65_0439"/>
<reference evidence="3" key="1">
    <citation type="journal article" date="2020" name="Microorganisms">
        <title>Complete Genome of a Member of a New Bacterial Lineage in the Microgenomates Group Reveals an Unusual Nucleotide Composition Disparity Between Two Strands of DNA and Limited Metabolic Potential.</title>
        <authorList>
            <person name="Kadnikov V.V."/>
            <person name="Mardanov A.V."/>
            <person name="Beletsky A.V."/>
            <person name="Karnachuk O.V."/>
            <person name="Ravin N.V."/>
        </authorList>
    </citation>
    <scope>NUCLEOTIDE SEQUENCE [LARGE SCALE GENOMIC DNA]</scope>
</reference>
<dbReference type="Gene3D" id="3.10.28.10">
    <property type="entry name" value="Homing endonucleases"/>
    <property type="match status" value="1"/>
</dbReference>
<feature type="domain" description="Homing endonuclease LAGLIDADG" evidence="1">
    <location>
        <begin position="9"/>
        <end position="100"/>
    </location>
</feature>
<gene>
    <name evidence="2" type="ORF">MICH65_0439</name>
</gene>
<dbReference type="EMBL" id="CP047901">
    <property type="protein sequence ID" value="QHO63420.1"/>
    <property type="molecule type" value="Genomic_DNA"/>
</dbReference>
<protein>
    <submittedName>
        <fullName evidence="2">LAGLIDADG homing endonuclease</fullName>
    </submittedName>
</protein>
<dbReference type="Proteomes" id="UP000463983">
    <property type="component" value="Chromosome"/>
</dbReference>
<keyword evidence="2" id="KW-0378">Hydrolase</keyword>
<sequence>MKKTLQAYLAGFLDADGSIYVRLKPNSTYRYDYQVAPSVVFFQKDTEKEFLNKLQKQVKLGYLRYRKDGIIEYTIGDRESIRKIIEITLPYLRLKKKQAQLMLNILDYSKSVNSAQDFLELAKLIDKFEKLNFSKKRTINTQRVRHHLQQKGLLTP</sequence>
<dbReference type="SUPFAM" id="SSF55608">
    <property type="entry name" value="Homing endonucleases"/>
    <property type="match status" value="1"/>
</dbReference>
<name>A0A857NAM0_9BACT</name>
<dbReference type="PANTHER" id="PTHR36181">
    <property type="entry name" value="INTRON-ENCODED ENDONUCLEASE AI3-RELATED"/>
    <property type="match status" value="1"/>
</dbReference>
<keyword evidence="2" id="KW-0255">Endonuclease</keyword>
<dbReference type="InterPro" id="IPR004860">
    <property type="entry name" value="LAGLIDADG_dom"/>
</dbReference>
<dbReference type="RefSeq" id="WP_425305011.1">
    <property type="nucleotide sequence ID" value="NZ_CP047901.1"/>
</dbReference>
<evidence type="ECO:0000313" key="2">
    <source>
        <dbReference type="EMBL" id="QHO63420.1"/>
    </source>
</evidence>
<dbReference type="AlphaFoldDB" id="A0A857NAM0"/>
<evidence type="ECO:0000259" key="1">
    <source>
        <dbReference type="Pfam" id="PF00961"/>
    </source>
</evidence>
<organism evidence="2 3">
    <name type="scientific">Candidatus Chazhemtobacterium aquaticus</name>
    <dbReference type="NCBI Taxonomy" id="2715735"/>
    <lineage>
        <taxon>Bacteria</taxon>
        <taxon>Candidatus Chazhemtobacteraceae</taxon>
        <taxon>Candidatus Chazhemtobacterium</taxon>
    </lineage>
</organism>
<dbReference type="InterPro" id="IPR051289">
    <property type="entry name" value="LAGLIDADG_Endonuclease"/>
</dbReference>
<keyword evidence="3" id="KW-1185">Reference proteome</keyword>
<dbReference type="Pfam" id="PF00961">
    <property type="entry name" value="LAGLIDADG_1"/>
    <property type="match status" value="1"/>
</dbReference>